<feature type="transmembrane region" description="Helical" evidence="13">
    <location>
        <begin position="53"/>
        <end position="76"/>
    </location>
</feature>
<evidence type="ECO:0000256" key="4">
    <source>
        <dbReference type="ARBA" id="ARBA00022606"/>
    </source>
</evidence>
<evidence type="ECO:0000256" key="1">
    <source>
        <dbReference type="ARBA" id="ARBA00004141"/>
    </source>
</evidence>
<keyword evidence="5 12" id="KW-0812">Transmembrane</keyword>
<reference evidence="14" key="3">
    <citation type="submission" date="2025-09" db="UniProtKB">
        <authorList>
            <consortium name="Ensembl"/>
        </authorList>
    </citation>
    <scope>IDENTIFICATION</scope>
</reference>
<dbReference type="Ensembl" id="ENSACAT00000052031.1">
    <property type="protein sequence ID" value="ENSACAP00000027326.1"/>
    <property type="gene ID" value="ENSACAG00000042253.1"/>
</dbReference>
<dbReference type="GO" id="GO:0004930">
    <property type="term" value="F:G protein-coupled receptor activity"/>
    <property type="evidence" value="ECO:0007669"/>
    <property type="project" value="UniProtKB-KW"/>
</dbReference>
<evidence type="ECO:0000256" key="13">
    <source>
        <dbReference type="SAM" id="Phobius"/>
    </source>
</evidence>
<dbReference type="SUPFAM" id="SSF81321">
    <property type="entry name" value="Family A G protein-coupled receptor-like"/>
    <property type="match status" value="1"/>
</dbReference>
<keyword evidence="9 12" id="KW-0675">Receptor</keyword>
<keyword evidence="15" id="KW-1185">Reference proteome</keyword>
<feature type="transmembrane region" description="Helical" evidence="13">
    <location>
        <begin position="128"/>
        <end position="152"/>
    </location>
</feature>
<evidence type="ECO:0000256" key="6">
    <source>
        <dbReference type="ARBA" id="ARBA00022989"/>
    </source>
</evidence>
<comment type="subcellular location">
    <subcellularLocation>
        <location evidence="1 12">Membrane</location>
        <topology evidence="1 12">Multi-pass membrane protein</topology>
    </subcellularLocation>
</comment>
<dbReference type="GO" id="GO:0033038">
    <property type="term" value="F:bitter taste receptor activity"/>
    <property type="evidence" value="ECO:0000318"/>
    <property type="project" value="GO_Central"/>
</dbReference>
<reference evidence="14" key="2">
    <citation type="submission" date="2025-08" db="UniProtKB">
        <authorList>
            <consortium name="Ensembl"/>
        </authorList>
    </citation>
    <scope>IDENTIFICATION</scope>
</reference>
<evidence type="ECO:0000256" key="8">
    <source>
        <dbReference type="ARBA" id="ARBA00023136"/>
    </source>
</evidence>
<keyword evidence="4 12" id="KW-0716">Sensory transduction</keyword>
<dbReference type="InParanoid" id="A0A803SWI6"/>
<evidence type="ECO:0000256" key="9">
    <source>
        <dbReference type="ARBA" id="ARBA00023170"/>
    </source>
</evidence>
<evidence type="ECO:0000256" key="5">
    <source>
        <dbReference type="ARBA" id="ARBA00022692"/>
    </source>
</evidence>
<sequence length="300" mass="33937">MLSPQFIFFILAVIDLMLGGLISNCFIITVILREWTTSRSLASTEQFFLSLSLTNLGATVVLIPSYINAYIFPIFTRNFIMLIVYPLDDFLVLSRHWFTAWLIVFYCIKIVNSTHSLFLWCKLKISWLVPWLIAGSLVVSLFFALFKLYIILMKIQSNTTMIDIETNEEMSGYHTIGVHEILVLIVGSGSSLLIVLVCSILILASLCKHVYRLKCKEHHSRSIQTKAHVKASGTILFSLFLYISFYVVQTLVMTANVGKIEGTFLTIVVIAYPSAQACILLLVNRKFNQAATQILPRCDT</sequence>
<evidence type="ECO:0000256" key="11">
    <source>
        <dbReference type="RuleBase" id="RU004423"/>
    </source>
</evidence>
<reference evidence="14 15" key="1">
    <citation type="submission" date="2009-12" db="EMBL/GenBank/DDBJ databases">
        <title>The Genome Sequence of Anolis carolinensis (Green Anole Lizard).</title>
        <authorList>
            <consortium name="The Genome Sequencing Platform"/>
            <person name="Di Palma F."/>
            <person name="Alfoldi J."/>
            <person name="Heiman D."/>
            <person name="Young S."/>
            <person name="Grabherr M."/>
            <person name="Johnson J."/>
            <person name="Lander E.S."/>
            <person name="Lindblad-Toh K."/>
        </authorList>
    </citation>
    <scope>NUCLEOTIDE SEQUENCE [LARGE SCALE GENOMIC DNA]</scope>
    <source>
        <strain evidence="14 15">JBL SC #1</strain>
    </source>
</reference>
<dbReference type="PANTHER" id="PTHR11394:SF47">
    <property type="entry name" value="TASTE RECEPTOR TYPE 2 MEMBER 40"/>
    <property type="match status" value="1"/>
</dbReference>
<keyword evidence="7 12" id="KW-0297">G-protein coupled receptor</keyword>
<dbReference type="Proteomes" id="UP000001646">
    <property type="component" value="Chromosome 2"/>
</dbReference>
<keyword evidence="6 13" id="KW-1133">Transmembrane helix</keyword>
<evidence type="ECO:0000313" key="15">
    <source>
        <dbReference type="Proteomes" id="UP000001646"/>
    </source>
</evidence>
<protein>
    <recommendedName>
        <fullName evidence="12">Taste receptor type 2</fullName>
    </recommendedName>
</protein>
<feature type="transmembrane region" description="Helical" evidence="13">
    <location>
        <begin position="96"/>
        <end position="121"/>
    </location>
</feature>
<evidence type="ECO:0000313" key="14">
    <source>
        <dbReference type="Ensembl" id="ENSACAP00000027326.1"/>
    </source>
</evidence>
<dbReference type="Pfam" id="PF05296">
    <property type="entry name" value="TAS2R"/>
    <property type="match status" value="1"/>
</dbReference>
<evidence type="ECO:0000256" key="7">
    <source>
        <dbReference type="ARBA" id="ARBA00023040"/>
    </source>
</evidence>
<name>A0A803SWI6_ANOCA</name>
<organism evidence="14 15">
    <name type="scientific">Anolis carolinensis</name>
    <name type="common">Green anole</name>
    <name type="synonym">American chameleon</name>
    <dbReference type="NCBI Taxonomy" id="28377"/>
    <lineage>
        <taxon>Eukaryota</taxon>
        <taxon>Metazoa</taxon>
        <taxon>Chordata</taxon>
        <taxon>Craniata</taxon>
        <taxon>Vertebrata</taxon>
        <taxon>Euteleostomi</taxon>
        <taxon>Lepidosauria</taxon>
        <taxon>Squamata</taxon>
        <taxon>Bifurcata</taxon>
        <taxon>Unidentata</taxon>
        <taxon>Episquamata</taxon>
        <taxon>Toxicofera</taxon>
        <taxon>Iguania</taxon>
        <taxon>Dactyloidae</taxon>
        <taxon>Anolis</taxon>
    </lineage>
</organism>
<feature type="transmembrane region" description="Helical" evidence="13">
    <location>
        <begin position="6"/>
        <end position="32"/>
    </location>
</feature>
<keyword evidence="10 12" id="KW-0807">Transducer</keyword>
<dbReference type="PANTHER" id="PTHR11394">
    <property type="entry name" value="TASTE RECEPTOR TYPE 2"/>
    <property type="match status" value="1"/>
</dbReference>
<accession>A0A803SWI6</accession>
<dbReference type="AlphaFoldDB" id="A0A803SWI6"/>
<feature type="transmembrane region" description="Helical" evidence="13">
    <location>
        <begin position="260"/>
        <end position="283"/>
    </location>
</feature>
<feature type="transmembrane region" description="Helical" evidence="13">
    <location>
        <begin position="227"/>
        <end position="248"/>
    </location>
</feature>
<evidence type="ECO:0000256" key="2">
    <source>
        <dbReference type="ARBA" id="ARBA00007376"/>
    </source>
</evidence>
<comment type="similarity">
    <text evidence="2 11">Belongs to the G-protein coupled receptor T2R family.</text>
</comment>
<feature type="transmembrane region" description="Helical" evidence="13">
    <location>
        <begin position="181"/>
        <end position="206"/>
    </location>
</feature>
<dbReference type="GO" id="GO:0016020">
    <property type="term" value="C:membrane"/>
    <property type="evidence" value="ECO:0000318"/>
    <property type="project" value="GO_Central"/>
</dbReference>
<evidence type="ECO:0000256" key="10">
    <source>
        <dbReference type="ARBA" id="ARBA00023224"/>
    </source>
</evidence>
<dbReference type="GO" id="GO:0001580">
    <property type="term" value="P:detection of chemical stimulus involved in sensory perception of bitter taste"/>
    <property type="evidence" value="ECO:0000318"/>
    <property type="project" value="GO_Central"/>
</dbReference>
<dbReference type="InterPro" id="IPR007960">
    <property type="entry name" value="TAS2R"/>
</dbReference>
<dbReference type="GeneTree" id="ENSGT01150000286961"/>
<proteinExistence type="inferred from homology"/>
<dbReference type="Gene3D" id="1.20.1070.10">
    <property type="entry name" value="Rhodopsin 7-helix transmembrane proteins"/>
    <property type="match status" value="1"/>
</dbReference>
<keyword evidence="8 12" id="KW-0472">Membrane</keyword>
<evidence type="ECO:0000256" key="12">
    <source>
        <dbReference type="RuleBase" id="RU004424"/>
    </source>
</evidence>
<keyword evidence="3 12" id="KW-0919">Taste</keyword>
<evidence type="ECO:0000256" key="3">
    <source>
        <dbReference type="ARBA" id="ARBA00022480"/>
    </source>
</evidence>